<evidence type="ECO:0000256" key="1">
    <source>
        <dbReference type="SAM" id="Phobius"/>
    </source>
</evidence>
<feature type="transmembrane region" description="Helical" evidence="1">
    <location>
        <begin position="13"/>
        <end position="31"/>
    </location>
</feature>
<evidence type="ECO:0000313" key="2">
    <source>
        <dbReference type="EMBL" id="PFG47250.1"/>
    </source>
</evidence>
<dbReference type="AlphaFoldDB" id="A0A2A9F9R6"/>
<name>A0A2A9F9R6_9PSEU</name>
<keyword evidence="3" id="KW-1185">Reference proteome</keyword>
<sequence length="39" mass="4105">MTVLAAGWTGHDARLIAATVLAIALIVVQISKVKLHPLL</sequence>
<keyword evidence="1" id="KW-0812">Transmembrane</keyword>
<dbReference type="Proteomes" id="UP000243542">
    <property type="component" value="Unassembled WGS sequence"/>
</dbReference>
<organism evidence="2 3">
    <name type="scientific">Amycolatopsis sulphurea</name>
    <dbReference type="NCBI Taxonomy" id="76022"/>
    <lineage>
        <taxon>Bacteria</taxon>
        <taxon>Bacillati</taxon>
        <taxon>Actinomycetota</taxon>
        <taxon>Actinomycetes</taxon>
        <taxon>Pseudonocardiales</taxon>
        <taxon>Pseudonocardiaceae</taxon>
        <taxon>Amycolatopsis</taxon>
    </lineage>
</organism>
<accession>A0A2A9F9R6</accession>
<dbReference type="EMBL" id="PDJK01000002">
    <property type="protein sequence ID" value="PFG47250.1"/>
    <property type="molecule type" value="Genomic_DNA"/>
</dbReference>
<evidence type="ECO:0000313" key="3">
    <source>
        <dbReference type="Proteomes" id="UP000243542"/>
    </source>
</evidence>
<reference evidence="2 3" key="1">
    <citation type="submission" date="2017-10" db="EMBL/GenBank/DDBJ databases">
        <title>Sequencing the genomes of 1000 actinobacteria strains.</title>
        <authorList>
            <person name="Klenk H.-P."/>
        </authorList>
    </citation>
    <scope>NUCLEOTIDE SEQUENCE [LARGE SCALE GENOMIC DNA]</scope>
    <source>
        <strain evidence="2 3">DSM 46092</strain>
    </source>
</reference>
<keyword evidence="1" id="KW-0472">Membrane</keyword>
<keyword evidence="1" id="KW-1133">Transmembrane helix</keyword>
<comment type="caution">
    <text evidence="2">The sequence shown here is derived from an EMBL/GenBank/DDBJ whole genome shotgun (WGS) entry which is preliminary data.</text>
</comment>
<gene>
    <name evidence="2" type="ORF">ATK36_2285</name>
</gene>
<proteinExistence type="predicted"/>
<protein>
    <submittedName>
        <fullName evidence="2">GntP family gluconate:H+ symporter</fullName>
    </submittedName>
</protein>